<reference evidence="2" key="1">
    <citation type="submission" date="2022-07" db="EMBL/GenBank/DDBJ databases">
        <title>Genome Sequence of Leucocoprinus birnbaumii.</title>
        <authorList>
            <person name="Buettner E."/>
        </authorList>
    </citation>
    <scope>NUCLEOTIDE SEQUENCE</scope>
    <source>
        <strain evidence="2">VT141</strain>
    </source>
</reference>
<protein>
    <submittedName>
        <fullName evidence="2">Uncharacterized protein</fullName>
    </submittedName>
</protein>
<sequence length="285" mass="31875">MEEDHRRVTVYDLTGLRVHPDGSRVHQTQQNLRFGIHRRQNTRDFRGWIAEDAGGAIIAPKYRASRKAQSSPEVETISVQARDTSGTGDSVDEGGSSPTPGKPNHKSNIRRALKRKEFAEDDSYISLLARTSEISDNAPKMPSPDLLKNIHHLAASYYDENGHLINASKRYKEARKQRKLHQLESSIEPNTSQVSDDEMGSNDMQHAVTETNFGTWSNKLNRDMYRVLDGSVLVAIGVLTEEMVKRLLSKRKQVSQQCTGATAESAEKESNDEESVDGEENRADG</sequence>
<evidence type="ECO:0000256" key="1">
    <source>
        <dbReference type="SAM" id="MobiDB-lite"/>
    </source>
</evidence>
<organism evidence="2 3">
    <name type="scientific">Leucocoprinus birnbaumii</name>
    <dbReference type="NCBI Taxonomy" id="56174"/>
    <lineage>
        <taxon>Eukaryota</taxon>
        <taxon>Fungi</taxon>
        <taxon>Dikarya</taxon>
        <taxon>Basidiomycota</taxon>
        <taxon>Agaricomycotina</taxon>
        <taxon>Agaricomycetes</taxon>
        <taxon>Agaricomycetidae</taxon>
        <taxon>Agaricales</taxon>
        <taxon>Agaricineae</taxon>
        <taxon>Agaricaceae</taxon>
        <taxon>Leucocoprinus</taxon>
    </lineage>
</organism>
<feature type="region of interest" description="Disordered" evidence="1">
    <location>
        <begin position="64"/>
        <end position="109"/>
    </location>
</feature>
<dbReference type="EMBL" id="JANIEX010000060">
    <property type="protein sequence ID" value="KAJ3574680.1"/>
    <property type="molecule type" value="Genomic_DNA"/>
</dbReference>
<accession>A0AAD5YUP6</accession>
<evidence type="ECO:0000313" key="3">
    <source>
        <dbReference type="Proteomes" id="UP001213000"/>
    </source>
</evidence>
<dbReference type="AlphaFoldDB" id="A0AAD5YUP6"/>
<name>A0AAD5YUP6_9AGAR</name>
<proteinExistence type="predicted"/>
<comment type="caution">
    <text evidence="2">The sequence shown here is derived from an EMBL/GenBank/DDBJ whole genome shotgun (WGS) entry which is preliminary data.</text>
</comment>
<evidence type="ECO:0000313" key="2">
    <source>
        <dbReference type="EMBL" id="KAJ3574680.1"/>
    </source>
</evidence>
<feature type="compositionally biased region" description="Polar residues" evidence="1">
    <location>
        <begin position="67"/>
        <end position="88"/>
    </location>
</feature>
<keyword evidence="3" id="KW-1185">Reference proteome</keyword>
<feature type="region of interest" description="Disordered" evidence="1">
    <location>
        <begin position="249"/>
        <end position="285"/>
    </location>
</feature>
<dbReference type="Proteomes" id="UP001213000">
    <property type="component" value="Unassembled WGS sequence"/>
</dbReference>
<gene>
    <name evidence="2" type="ORF">NP233_g1605</name>
</gene>